<dbReference type="GO" id="GO:0002250">
    <property type="term" value="P:adaptive immune response"/>
    <property type="evidence" value="ECO:0007669"/>
    <property type="project" value="UniProtKB-KW"/>
</dbReference>
<reference evidence="17" key="1">
    <citation type="journal article" date="2013" name="Nat. Genet.">
        <title>The draft genomes of soft-shell turtle and green sea turtle yield insights into the development and evolution of the turtle-specific body plan.</title>
        <authorList>
            <person name="Wang Z."/>
            <person name="Pascual-Anaya J."/>
            <person name="Zadissa A."/>
            <person name="Li W."/>
            <person name="Niimura Y."/>
            <person name="Huang Z."/>
            <person name="Li C."/>
            <person name="White S."/>
            <person name="Xiong Z."/>
            <person name="Fang D."/>
            <person name="Wang B."/>
            <person name="Ming Y."/>
            <person name="Chen Y."/>
            <person name="Zheng Y."/>
            <person name="Kuraku S."/>
            <person name="Pignatelli M."/>
            <person name="Herrero J."/>
            <person name="Beal K."/>
            <person name="Nozawa M."/>
            <person name="Li Q."/>
            <person name="Wang J."/>
            <person name="Zhang H."/>
            <person name="Yu L."/>
            <person name="Shigenobu S."/>
            <person name="Wang J."/>
            <person name="Liu J."/>
            <person name="Flicek P."/>
            <person name="Searle S."/>
            <person name="Wang J."/>
            <person name="Kuratani S."/>
            <person name="Yin Y."/>
            <person name="Aken B."/>
            <person name="Zhang G."/>
            <person name="Irie N."/>
        </authorList>
    </citation>
    <scope>NUCLEOTIDE SEQUENCE [LARGE SCALE GENOMIC DNA]</scope>
</reference>
<keyword evidence="17" id="KW-1185">Reference proteome</keyword>
<evidence type="ECO:0000256" key="11">
    <source>
        <dbReference type="ARBA" id="ARBA00038737"/>
    </source>
</evidence>
<comment type="subunit">
    <text evidence="11">Immunoglobulins are composed of two identical heavy chains and two identical light chains; disulfide-linked.</text>
</comment>
<feature type="chain" id="PRO_5004080740" evidence="14">
    <location>
        <begin position="20"/>
        <end position="275"/>
    </location>
</feature>
<keyword evidence="3" id="KW-1003">Cell membrane</keyword>
<feature type="compositionally biased region" description="Polar residues" evidence="13">
    <location>
        <begin position="220"/>
        <end position="229"/>
    </location>
</feature>
<dbReference type="FunFam" id="2.60.40.10:FF:001479">
    <property type="entry name" value="Immunoglobulin lambda variable 7-43"/>
    <property type="match status" value="1"/>
</dbReference>
<name>M7C625_CHEMY</name>
<dbReference type="InterPro" id="IPR050150">
    <property type="entry name" value="IgV_Light_Chain"/>
</dbReference>
<dbReference type="Gene3D" id="2.60.40.10">
    <property type="entry name" value="Immunoglobulins"/>
    <property type="match status" value="1"/>
</dbReference>
<organism evidence="16 17">
    <name type="scientific">Chelonia mydas</name>
    <name type="common">Green sea-turtle</name>
    <name type="synonym">Chelonia agassizi</name>
    <dbReference type="NCBI Taxonomy" id="8469"/>
    <lineage>
        <taxon>Eukaryota</taxon>
        <taxon>Metazoa</taxon>
        <taxon>Chordata</taxon>
        <taxon>Craniata</taxon>
        <taxon>Vertebrata</taxon>
        <taxon>Euteleostomi</taxon>
        <taxon>Archelosauria</taxon>
        <taxon>Testudinata</taxon>
        <taxon>Testudines</taxon>
        <taxon>Cryptodira</taxon>
        <taxon>Durocryptodira</taxon>
        <taxon>Americhelydia</taxon>
        <taxon>Chelonioidea</taxon>
        <taxon>Cheloniidae</taxon>
        <taxon>Chelonia</taxon>
    </lineage>
</organism>
<keyword evidence="4" id="KW-0964">Secreted</keyword>
<proteinExistence type="predicted"/>
<dbReference type="InterPro" id="IPR036179">
    <property type="entry name" value="Ig-like_dom_sf"/>
</dbReference>
<feature type="domain" description="Ig-like" evidence="15">
    <location>
        <begin position="21"/>
        <end position="125"/>
    </location>
</feature>
<evidence type="ECO:0000256" key="1">
    <source>
        <dbReference type="ARBA" id="ARBA00004236"/>
    </source>
</evidence>
<protein>
    <submittedName>
        <fullName evidence="16">Ig lambda chain V region 4A</fullName>
    </submittedName>
</protein>
<dbReference type="PROSITE" id="PS50835">
    <property type="entry name" value="IG_LIKE"/>
    <property type="match status" value="1"/>
</dbReference>
<dbReference type="SUPFAM" id="SSF48726">
    <property type="entry name" value="Immunoglobulin"/>
    <property type="match status" value="1"/>
</dbReference>
<evidence type="ECO:0000259" key="15">
    <source>
        <dbReference type="PROSITE" id="PS50835"/>
    </source>
</evidence>
<accession>M7C625</accession>
<keyword evidence="12" id="KW-1280">Immunoglobulin</keyword>
<evidence type="ECO:0000256" key="2">
    <source>
        <dbReference type="ARBA" id="ARBA00004613"/>
    </source>
</evidence>
<evidence type="ECO:0000256" key="5">
    <source>
        <dbReference type="ARBA" id="ARBA00022729"/>
    </source>
</evidence>
<dbReference type="Pfam" id="PF07686">
    <property type="entry name" value="V-set"/>
    <property type="match status" value="1"/>
</dbReference>
<keyword evidence="8" id="KW-0472">Membrane</keyword>
<comment type="subcellular location">
    <subcellularLocation>
        <location evidence="1">Cell membrane</location>
    </subcellularLocation>
    <subcellularLocation>
        <location evidence="2">Secreted</location>
    </subcellularLocation>
</comment>
<feature type="region of interest" description="Disordered" evidence="13">
    <location>
        <begin position="205"/>
        <end position="241"/>
    </location>
</feature>
<dbReference type="SMART" id="SM00409">
    <property type="entry name" value="IG"/>
    <property type="match status" value="1"/>
</dbReference>
<dbReference type="EMBL" id="KB515318">
    <property type="protein sequence ID" value="EMP39933.1"/>
    <property type="molecule type" value="Genomic_DNA"/>
</dbReference>
<dbReference type="GO" id="GO:0005886">
    <property type="term" value="C:plasma membrane"/>
    <property type="evidence" value="ECO:0007669"/>
    <property type="project" value="UniProtKB-SubCell"/>
</dbReference>
<evidence type="ECO:0000256" key="14">
    <source>
        <dbReference type="SAM" id="SignalP"/>
    </source>
</evidence>
<dbReference type="GO" id="GO:0005576">
    <property type="term" value="C:extracellular region"/>
    <property type="evidence" value="ECO:0007669"/>
    <property type="project" value="UniProtKB-SubCell"/>
</dbReference>
<keyword evidence="6" id="KW-0391">Immunity</keyword>
<evidence type="ECO:0000313" key="17">
    <source>
        <dbReference type="Proteomes" id="UP000031443"/>
    </source>
</evidence>
<evidence type="ECO:0000256" key="12">
    <source>
        <dbReference type="ARBA" id="ARBA00043265"/>
    </source>
</evidence>
<gene>
    <name evidence="16" type="ORF">UY3_02835</name>
</gene>
<dbReference type="InterPro" id="IPR007110">
    <property type="entry name" value="Ig-like_dom"/>
</dbReference>
<dbReference type="InterPro" id="IPR013106">
    <property type="entry name" value="Ig_V-set"/>
</dbReference>
<dbReference type="InterPro" id="IPR013783">
    <property type="entry name" value="Ig-like_fold"/>
</dbReference>
<keyword evidence="9" id="KW-1015">Disulfide bond</keyword>
<evidence type="ECO:0000256" key="8">
    <source>
        <dbReference type="ARBA" id="ARBA00023136"/>
    </source>
</evidence>
<keyword evidence="7" id="KW-1064">Adaptive immunity</keyword>
<evidence type="ECO:0000256" key="7">
    <source>
        <dbReference type="ARBA" id="ARBA00023130"/>
    </source>
</evidence>
<keyword evidence="10" id="KW-0393">Immunoglobulin domain</keyword>
<dbReference type="Proteomes" id="UP000031443">
    <property type="component" value="Unassembled WGS sequence"/>
</dbReference>
<feature type="signal peptide" evidence="14">
    <location>
        <begin position="1"/>
        <end position="19"/>
    </location>
</feature>
<dbReference type="InterPro" id="IPR003599">
    <property type="entry name" value="Ig_sub"/>
</dbReference>
<evidence type="ECO:0000256" key="10">
    <source>
        <dbReference type="ARBA" id="ARBA00023319"/>
    </source>
</evidence>
<evidence type="ECO:0000313" key="16">
    <source>
        <dbReference type="EMBL" id="EMP39933.1"/>
    </source>
</evidence>
<dbReference type="PANTHER" id="PTHR23267">
    <property type="entry name" value="IMMUNOGLOBULIN LIGHT CHAIN"/>
    <property type="match status" value="1"/>
</dbReference>
<keyword evidence="5 14" id="KW-0732">Signal</keyword>
<dbReference type="SMART" id="SM00406">
    <property type="entry name" value="IGv"/>
    <property type="match status" value="1"/>
</dbReference>
<sequence length="275" mass="29134">MAWAPLLLALLTYCSGVSSQPVVTQEPSMSVTPGGAVTLSCSLSTGAVTTSNYPSWYQQKPDSAPRQLIYETNKRRSGIPARFSGSISGNNAALTITDVQAEDEADYYCAVYTGSSSSWSHSDLGRWGSDTKTSPVFPCQLLQPGLCTVCTVWFLPAGHGTLMAPSEEFQPLAVHRGRWFTHSPVTLSGRDGSCPVSARSSFSSLLDPRVTDPPLPGSHGEQTATSSLGKDTRRPEHTSPVLSHELDNILNGLGVRGNVGKTSPIPSSIPVARAG</sequence>
<evidence type="ECO:0000256" key="4">
    <source>
        <dbReference type="ARBA" id="ARBA00022525"/>
    </source>
</evidence>
<evidence type="ECO:0000256" key="6">
    <source>
        <dbReference type="ARBA" id="ARBA00022859"/>
    </source>
</evidence>
<evidence type="ECO:0000256" key="3">
    <source>
        <dbReference type="ARBA" id="ARBA00022475"/>
    </source>
</evidence>
<evidence type="ECO:0000256" key="9">
    <source>
        <dbReference type="ARBA" id="ARBA00023157"/>
    </source>
</evidence>
<dbReference type="GO" id="GO:0019814">
    <property type="term" value="C:immunoglobulin complex"/>
    <property type="evidence" value="ECO:0007669"/>
    <property type="project" value="UniProtKB-KW"/>
</dbReference>
<evidence type="ECO:0000256" key="13">
    <source>
        <dbReference type="SAM" id="MobiDB-lite"/>
    </source>
</evidence>
<dbReference type="AlphaFoldDB" id="M7C625"/>